<sequence>MALHDGASLFGPSCSRRAFLFFKFAYFKLEVNFILVDIGT</sequence>
<protein>
    <submittedName>
        <fullName evidence="1">Uncharacterized protein</fullName>
    </submittedName>
</protein>
<gene>
    <name evidence="1" type="ORF">PhaeoP63_02115</name>
</gene>
<dbReference type="EMBL" id="CP010784">
    <property type="protein sequence ID" value="ATF06182.1"/>
    <property type="molecule type" value="Genomic_DNA"/>
</dbReference>
<evidence type="ECO:0000313" key="1">
    <source>
        <dbReference type="EMBL" id="ATF06182.1"/>
    </source>
</evidence>
<dbReference type="AlphaFoldDB" id="A0AAD0EBM7"/>
<evidence type="ECO:0000313" key="2">
    <source>
        <dbReference type="Proteomes" id="UP000217545"/>
    </source>
</evidence>
<reference evidence="1 2" key="1">
    <citation type="journal article" date="2017" name="Front. Microbiol.">
        <title>Phaeobacter piscinae sp. nov., a species of the Roseobacter group and potential aquaculture probiont.</title>
        <authorList>
            <person name="Sonnenschein E.C."/>
            <person name="Phippen C.B.W."/>
            <person name="Nielsen K.F."/>
            <person name="Mateiu R.V."/>
            <person name="Melchiorsen J."/>
            <person name="Gram L."/>
            <person name="Overmann J."/>
            <person name="Freese H.M."/>
        </authorList>
    </citation>
    <scope>NUCLEOTIDE SEQUENCE [LARGE SCALE GENOMIC DNA]</scope>
    <source>
        <strain evidence="1 2">P63</strain>
    </source>
</reference>
<name>A0AAD0EBM7_9RHOB</name>
<proteinExistence type="predicted"/>
<organism evidence="1 2">
    <name type="scientific">Phaeobacter gallaeciensis</name>
    <dbReference type="NCBI Taxonomy" id="60890"/>
    <lineage>
        <taxon>Bacteria</taxon>
        <taxon>Pseudomonadati</taxon>
        <taxon>Pseudomonadota</taxon>
        <taxon>Alphaproteobacteria</taxon>
        <taxon>Rhodobacterales</taxon>
        <taxon>Roseobacteraceae</taxon>
        <taxon>Phaeobacter</taxon>
    </lineage>
</organism>
<accession>A0AAD0EBM7</accession>
<dbReference type="Proteomes" id="UP000217545">
    <property type="component" value="Chromosome"/>
</dbReference>